<proteinExistence type="inferred from homology"/>
<evidence type="ECO:0000256" key="4">
    <source>
        <dbReference type="ARBA" id="ARBA00022827"/>
    </source>
</evidence>
<evidence type="ECO:0000313" key="7">
    <source>
        <dbReference type="EMBL" id="SCM80768.1"/>
    </source>
</evidence>
<keyword evidence="3" id="KW-0285">Flavoprotein</keyword>
<gene>
    <name evidence="7" type="primary">glcD</name>
    <name evidence="7" type="ORF">KL86SPO_30946</name>
</gene>
<reference evidence="7" key="1">
    <citation type="submission" date="2016-08" db="EMBL/GenBank/DDBJ databases">
        <authorList>
            <person name="Seilhamer J.J."/>
        </authorList>
    </citation>
    <scope>NUCLEOTIDE SEQUENCE</scope>
    <source>
        <strain evidence="7">86</strain>
    </source>
</reference>
<dbReference type="InterPro" id="IPR016171">
    <property type="entry name" value="Vanillyl_alc_oxidase_C-sub2"/>
</dbReference>
<dbReference type="InterPro" id="IPR051914">
    <property type="entry name" value="FAD-linked_OxidoTrans_Type4"/>
</dbReference>
<dbReference type="Gene3D" id="1.10.45.10">
    <property type="entry name" value="Vanillyl-alcohol Oxidase, Chain A, domain 4"/>
    <property type="match status" value="1"/>
</dbReference>
<keyword evidence="4" id="KW-0274">FAD</keyword>
<comment type="cofactor">
    <cofactor evidence="1">
        <name>FAD</name>
        <dbReference type="ChEBI" id="CHEBI:57692"/>
    </cofactor>
</comment>
<dbReference type="EMBL" id="FMJE01000003">
    <property type="protein sequence ID" value="SCM80768.1"/>
    <property type="molecule type" value="Genomic_DNA"/>
</dbReference>
<dbReference type="PANTHER" id="PTHR42934:SF2">
    <property type="entry name" value="GLYCOLATE OXIDASE SUBUNIT GLCD"/>
    <property type="match status" value="1"/>
</dbReference>
<dbReference type="AlphaFoldDB" id="A0A212LT76"/>
<dbReference type="InterPro" id="IPR036318">
    <property type="entry name" value="FAD-bd_PCMH-like_sf"/>
</dbReference>
<evidence type="ECO:0000256" key="5">
    <source>
        <dbReference type="ARBA" id="ARBA00023002"/>
    </source>
</evidence>
<dbReference type="GO" id="GO:0071949">
    <property type="term" value="F:FAD binding"/>
    <property type="evidence" value="ECO:0007669"/>
    <property type="project" value="InterPro"/>
</dbReference>
<dbReference type="InterPro" id="IPR016164">
    <property type="entry name" value="FAD-linked_Oxase-like_C"/>
</dbReference>
<organism evidence="7">
    <name type="scientific">uncultured Sporomusa sp</name>
    <dbReference type="NCBI Taxonomy" id="307249"/>
    <lineage>
        <taxon>Bacteria</taxon>
        <taxon>Bacillati</taxon>
        <taxon>Bacillota</taxon>
        <taxon>Negativicutes</taxon>
        <taxon>Selenomonadales</taxon>
        <taxon>Sporomusaceae</taxon>
        <taxon>Sporomusa</taxon>
        <taxon>environmental samples</taxon>
    </lineage>
</organism>
<dbReference type="Pfam" id="PF01565">
    <property type="entry name" value="FAD_binding_4"/>
    <property type="match status" value="1"/>
</dbReference>
<dbReference type="InterPro" id="IPR006094">
    <property type="entry name" value="Oxid_FAD_bind_N"/>
</dbReference>
<dbReference type="Pfam" id="PF02913">
    <property type="entry name" value="FAD-oxidase_C"/>
    <property type="match status" value="1"/>
</dbReference>
<dbReference type="GO" id="GO:0016491">
    <property type="term" value="F:oxidoreductase activity"/>
    <property type="evidence" value="ECO:0007669"/>
    <property type="project" value="UniProtKB-KW"/>
</dbReference>
<evidence type="ECO:0000256" key="3">
    <source>
        <dbReference type="ARBA" id="ARBA00022630"/>
    </source>
</evidence>
<dbReference type="InterPro" id="IPR016169">
    <property type="entry name" value="FAD-bd_PCMH_sub2"/>
</dbReference>
<dbReference type="FunFam" id="1.10.45.10:FF:000001">
    <property type="entry name" value="D-lactate dehydrogenase mitochondrial"/>
    <property type="match status" value="1"/>
</dbReference>
<name>A0A212LT76_9FIRM</name>
<dbReference type="SUPFAM" id="SSF56176">
    <property type="entry name" value="FAD-binding/transporter-associated domain-like"/>
    <property type="match status" value="1"/>
</dbReference>
<dbReference type="PANTHER" id="PTHR42934">
    <property type="entry name" value="GLYCOLATE OXIDASE SUBUNIT GLCD"/>
    <property type="match status" value="1"/>
</dbReference>
<comment type="similarity">
    <text evidence="2">Belongs to the FAD-binding oxidoreductase/transferase type 4 family.</text>
</comment>
<dbReference type="SUPFAM" id="SSF55103">
    <property type="entry name" value="FAD-linked oxidases, C-terminal domain"/>
    <property type="match status" value="1"/>
</dbReference>
<dbReference type="InterPro" id="IPR004113">
    <property type="entry name" value="FAD-bd_oxidored_4_C"/>
</dbReference>
<dbReference type="InterPro" id="IPR016166">
    <property type="entry name" value="FAD-bd_PCMH"/>
</dbReference>
<dbReference type="RefSeq" id="WP_288183999.1">
    <property type="nucleotide sequence ID" value="NZ_LT608335.1"/>
</dbReference>
<evidence type="ECO:0000256" key="2">
    <source>
        <dbReference type="ARBA" id="ARBA00008000"/>
    </source>
</evidence>
<evidence type="ECO:0000256" key="1">
    <source>
        <dbReference type="ARBA" id="ARBA00001974"/>
    </source>
</evidence>
<dbReference type="FunFam" id="3.30.70.2740:FF:000001">
    <property type="entry name" value="D-lactate dehydrogenase mitochondrial"/>
    <property type="match status" value="1"/>
</dbReference>
<dbReference type="PROSITE" id="PS51387">
    <property type="entry name" value="FAD_PCMH"/>
    <property type="match status" value="1"/>
</dbReference>
<dbReference type="Gene3D" id="3.30.70.2740">
    <property type="match status" value="1"/>
</dbReference>
<evidence type="ECO:0000259" key="6">
    <source>
        <dbReference type="PROSITE" id="PS51387"/>
    </source>
</evidence>
<sequence length="463" mass="49355">MNSTILNELRRIVGDRYVMSEKEDLIIYASDSTMFDYCPDAVVQPATREEVVAIVKLAARNNIPVTGRGAGTCLSGGAIALKGGIIVDMVRMNRIRSIDAANKVAVVEPGVITFELASQAAKQGLLYPPDPSSWKESTLGGNVAECAGGPKGVKYGITRNFVLSLEVVLPNGQVVETGNAVDGDMCGPDWTMLLTGSEGTLGLITAITLRLVSAPITKKTMLAIYERLEDAAKTVSVTMASGIIPTTLELMDNMAIVATEKALKIGLPVHAGGLLLIEVDGVPSTVEENAKRISEICQECGVMEFKIAQTAAEAEKLWAARRGIAKAFGQIAPCKYAEDATVPRSLVPVLVEKSMEIAKKHNIPILICGHAGDGNMHPTILFDKRDKAAFARAEKALADVHIVTLELGGTLSGEHGIGFAKAPYLRAEVGPVGYKLGQDVKAVIDPENFMNPGKMFNYEGELH</sequence>
<feature type="domain" description="FAD-binding PCMH-type" evidence="6">
    <location>
        <begin position="35"/>
        <end position="214"/>
    </location>
</feature>
<accession>A0A212LT76</accession>
<keyword evidence="5" id="KW-0560">Oxidoreductase</keyword>
<protein>
    <submittedName>
        <fullName evidence="7">Glycolate oxidase subunit GlcD</fullName>
    </submittedName>
</protein>
<dbReference type="Gene3D" id="3.30.465.10">
    <property type="match status" value="1"/>
</dbReference>